<comment type="catalytic activity">
    <reaction evidence="13">
        <text>1-hexadecanoyl-2-(9Z-octadecenoyl)-sn-glycero-3-phosphate + H2O = 2-(9Z-octadecenoyl)-sn-glycero-3-phosphate + hexadecanoate + H(+)</text>
        <dbReference type="Rhea" id="RHEA:40943"/>
        <dbReference type="ChEBI" id="CHEBI:7896"/>
        <dbReference type="ChEBI" id="CHEBI:15377"/>
        <dbReference type="ChEBI" id="CHEBI:15378"/>
        <dbReference type="ChEBI" id="CHEBI:64839"/>
        <dbReference type="ChEBI" id="CHEBI:77593"/>
    </reaction>
    <physiologicalReaction direction="left-to-right" evidence="13">
        <dbReference type="Rhea" id="RHEA:40944"/>
    </physiologicalReaction>
</comment>
<evidence type="ECO:0000256" key="3">
    <source>
        <dbReference type="ARBA" id="ARBA00010701"/>
    </source>
</evidence>
<evidence type="ECO:0000256" key="7">
    <source>
        <dbReference type="ARBA" id="ARBA00022801"/>
    </source>
</evidence>
<evidence type="ECO:0000256" key="4">
    <source>
        <dbReference type="ARBA" id="ARBA00022475"/>
    </source>
</evidence>
<keyword evidence="8" id="KW-0442">Lipid degradation</keyword>
<dbReference type="GO" id="GO:0004620">
    <property type="term" value="F:phospholipase activity"/>
    <property type="evidence" value="ECO:0007669"/>
    <property type="project" value="TreeGrafter"/>
</dbReference>
<keyword evidence="4" id="KW-1003">Cell membrane</keyword>
<dbReference type="Gene3D" id="3.40.50.1820">
    <property type="entry name" value="alpha/beta hydrolase"/>
    <property type="match status" value="1"/>
</dbReference>
<evidence type="ECO:0000256" key="9">
    <source>
        <dbReference type="ARBA" id="ARBA00023098"/>
    </source>
</evidence>
<reference evidence="20 21" key="1">
    <citation type="journal article" date="2018" name="Nat. Ecol. Evol.">
        <title>Shark genomes provide insights into elasmobranch evolution and the origin of vertebrates.</title>
        <authorList>
            <person name="Hara Y"/>
            <person name="Yamaguchi K"/>
            <person name="Onimaru K"/>
            <person name="Kadota M"/>
            <person name="Koyanagi M"/>
            <person name="Keeley SD"/>
            <person name="Tatsumi K"/>
            <person name="Tanaka K"/>
            <person name="Motone F"/>
            <person name="Kageyama Y"/>
            <person name="Nozu R"/>
            <person name="Adachi N"/>
            <person name="Nishimura O"/>
            <person name="Nakagawa R"/>
            <person name="Tanegashima C"/>
            <person name="Kiyatake I"/>
            <person name="Matsumoto R"/>
            <person name="Murakumo K"/>
            <person name="Nishida K"/>
            <person name="Terakita A"/>
            <person name="Kuratani S"/>
            <person name="Sato K"/>
            <person name="Hyodo S Kuraku.S."/>
        </authorList>
    </citation>
    <scope>NUCLEOTIDE SEQUENCE [LARGE SCALE GENOMIC DNA]</scope>
</reference>
<dbReference type="InterPro" id="IPR033906">
    <property type="entry name" value="Lipase_N"/>
</dbReference>
<feature type="active site" description="Charge relay system" evidence="15">
    <location>
        <position position="180"/>
    </location>
</feature>
<evidence type="ECO:0000256" key="5">
    <source>
        <dbReference type="ARBA" id="ARBA00022525"/>
    </source>
</evidence>
<evidence type="ECO:0000256" key="17">
    <source>
        <dbReference type="RuleBase" id="RU004262"/>
    </source>
</evidence>
<evidence type="ECO:0000256" key="10">
    <source>
        <dbReference type="ARBA" id="ARBA00023136"/>
    </source>
</evidence>
<keyword evidence="10" id="KW-0472">Membrane</keyword>
<keyword evidence="9" id="KW-0443">Lipid metabolism</keyword>
<dbReference type="AlphaFoldDB" id="A0A401RUF4"/>
<feature type="signal peptide" evidence="18">
    <location>
        <begin position="1"/>
        <end position="19"/>
    </location>
</feature>
<dbReference type="GO" id="GO:0016042">
    <property type="term" value="P:lipid catabolic process"/>
    <property type="evidence" value="ECO:0007669"/>
    <property type="project" value="UniProtKB-KW"/>
</dbReference>
<keyword evidence="16" id="KW-0479">Metal-binding</keyword>
<dbReference type="FunFam" id="3.40.50.1820:FF:000063">
    <property type="entry name" value="Lipase member H"/>
    <property type="match status" value="1"/>
</dbReference>
<comment type="subcellular location">
    <subcellularLocation>
        <location evidence="1">Cell membrane</location>
        <topology evidence="1">Peripheral membrane protein</topology>
    </subcellularLocation>
    <subcellularLocation>
        <location evidence="2">Secreted</location>
    </subcellularLocation>
</comment>
<dbReference type="GO" id="GO:0008201">
    <property type="term" value="F:heparin binding"/>
    <property type="evidence" value="ECO:0007669"/>
    <property type="project" value="UniProtKB-ARBA"/>
</dbReference>
<accession>A0A401RUF4</accession>
<dbReference type="PIRSF" id="PIRSF000865">
    <property type="entry name" value="Lipoprotein_lipase_LIPH"/>
    <property type="match status" value="1"/>
</dbReference>
<dbReference type="CDD" id="cd00707">
    <property type="entry name" value="Pancreat_lipase_like"/>
    <property type="match status" value="1"/>
</dbReference>
<dbReference type="PANTHER" id="PTHR11610:SF12">
    <property type="entry name" value="LIPASE MEMBER H"/>
    <property type="match status" value="1"/>
</dbReference>
<feature type="active site" description="Charge relay system" evidence="15">
    <location>
        <position position="250"/>
    </location>
</feature>
<dbReference type="InterPro" id="IPR013818">
    <property type="entry name" value="Lipase"/>
</dbReference>
<comment type="similarity">
    <text evidence="3 17">Belongs to the AB hydrolase superfamily. Lipase family.</text>
</comment>
<evidence type="ECO:0000256" key="15">
    <source>
        <dbReference type="PIRSR" id="PIRSR000865-1"/>
    </source>
</evidence>
<feature type="domain" description="Lipase" evidence="19">
    <location>
        <begin position="38"/>
        <end position="285"/>
    </location>
</feature>
<proteinExistence type="inferred from homology"/>
<dbReference type="GO" id="GO:0005615">
    <property type="term" value="C:extracellular space"/>
    <property type="evidence" value="ECO:0007669"/>
    <property type="project" value="UniProtKB-ARBA"/>
</dbReference>
<dbReference type="EMBL" id="BEZZ01002468">
    <property type="protein sequence ID" value="GCC21778.1"/>
    <property type="molecule type" value="Genomic_DNA"/>
</dbReference>
<dbReference type="GO" id="GO:0046872">
    <property type="term" value="F:metal ion binding"/>
    <property type="evidence" value="ECO:0007669"/>
    <property type="project" value="UniProtKB-KW"/>
</dbReference>
<gene>
    <name evidence="20" type="ORF">chiPu_0020253</name>
</gene>
<evidence type="ECO:0000256" key="11">
    <source>
        <dbReference type="ARBA" id="ARBA00023157"/>
    </source>
</evidence>
<dbReference type="PRINTS" id="PR00821">
    <property type="entry name" value="TAGLIPASE"/>
</dbReference>
<evidence type="ECO:0000256" key="13">
    <source>
        <dbReference type="ARBA" id="ARBA00048637"/>
    </source>
</evidence>
<name>A0A401RUF4_CHIPU</name>
<evidence type="ECO:0000259" key="19">
    <source>
        <dbReference type="Pfam" id="PF00151"/>
    </source>
</evidence>
<feature type="binding site" evidence="16">
    <location>
        <position position="194"/>
    </location>
    <ligand>
        <name>Ca(2+)</name>
        <dbReference type="ChEBI" id="CHEBI:29108"/>
    </ligand>
</feature>
<evidence type="ECO:0000256" key="8">
    <source>
        <dbReference type="ARBA" id="ARBA00022963"/>
    </source>
</evidence>
<keyword evidence="11" id="KW-1015">Disulfide bond</keyword>
<dbReference type="GO" id="GO:0006654">
    <property type="term" value="P:phosphatidic acid biosynthetic process"/>
    <property type="evidence" value="ECO:0007669"/>
    <property type="project" value="UniProtKB-ARBA"/>
</dbReference>
<evidence type="ECO:0000313" key="21">
    <source>
        <dbReference type="Proteomes" id="UP000287033"/>
    </source>
</evidence>
<dbReference type="InterPro" id="IPR016272">
    <property type="entry name" value="Lipase_LIPH"/>
</dbReference>
<keyword evidence="16" id="KW-0106">Calcium</keyword>
<organism evidence="20 21">
    <name type="scientific">Chiloscyllium punctatum</name>
    <name type="common">Brownbanded bambooshark</name>
    <name type="synonym">Hemiscyllium punctatum</name>
    <dbReference type="NCBI Taxonomy" id="137246"/>
    <lineage>
        <taxon>Eukaryota</taxon>
        <taxon>Metazoa</taxon>
        <taxon>Chordata</taxon>
        <taxon>Craniata</taxon>
        <taxon>Vertebrata</taxon>
        <taxon>Chondrichthyes</taxon>
        <taxon>Elasmobranchii</taxon>
        <taxon>Galeomorphii</taxon>
        <taxon>Galeoidea</taxon>
        <taxon>Orectolobiformes</taxon>
        <taxon>Hemiscylliidae</taxon>
        <taxon>Chiloscyllium</taxon>
    </lineage>
</organism>
<dbReference type="GO" id="GO:0005886">
    <property type="term" value="C:plasma membrane"/>
    <property type="evidence" value="ECO:0007669"/>
    <property type="project" value="UniProtKB-SubCell"/>
</dbReference>
<keyword evidence="21" id="KW-1185">Reference proteome</keyword>
<dbReference type="OMA" id="DALHTDM"/>
<evidence type="ECO:0000256" key="1">
    <source>
        <dbReference type="ARBA" id="ARBA00004202"/>
    </source>
</evidence>
<feature type="active site" description="Nucleophile" evidence="15">
    <location>
        <position position="156"/>
    </location>
</feature>
<evidence type="ECO:0000256" key="12">
    <source>
        <dbReference type="ARBA" id="ARBA00023180"/>
    </source>
</evidence>
<evidence type="ECO:0000256" key="16">
    <source>
        <dbReference type="PIRSR" id="PIRSR000865-2"/>
    </source>
</evidence>
<evidence type="ECO:0000256" key="2">
    <source>
        <dbReference type="ARBA" id="ARBA00004613"/>
    </source>
</evidence>
<dbReference type="SUPFAM" id="SSF49723">
    <property type="entry name" value="Lipase/lipooxygenase domain (PLAT/LH2 domain)"/>
    <property type="match status" value="1"/>
</dbReference>
<dbReference type="InterPro" id="IPR036392">
    <property type="entry name" value="PLAT/LH2_dom_sf"/>
</dbReference>
<protein>
    <recommendedName>
        <fullName evidence="19">Lipase domain-containing protein</fullName>
    </recommendedName>
</protein>
<dbReference type="OrthoDB" id="199913at2759"/>
<dbReference type="PANTHER" id="PTHR11610">
    <property type="entry name" value="LIPASE"/>
    <property type="match status" value="1"/>
</dbReference>
<comment type="caution">
    <text evidence="20">The sequence shown here is derived from an EMBL/GenBank/DDBJ whole genome shotgun (WGS) entry which is preliminary data.</text>
</comment>
<feature type="chain" id="PRO_5019417560" description="Lipase domain-containing protein" evidence="18">
    <location>
        <begin position="20"/>
        <end position="417"/>
    </location>
</feature>
<keyword evidence="12" id="KW-0325">Glycoprotein</keyword>
<evidence type="ECO:0000313" key="20">
    <source>
        <dbReference type="EMBL" id="GCC21778.1"/>
    </source>
</evidence>
<keyword evidence="7" id="KW-0378">Hydrolase</keyword>
<comment type="function">
    <text evidence="14">Hydrolyzes specifically phosphatidic acid (PA) to produce 2-acyl lysophosphatidic acid (LPA; a potent bioactive lipid mediator) and fatty acid. Does not hydrolyze other phospholipids, like phosphatidylserine (PS), phosphatidylcholine (PC) and phosphatidylethanolamine (PE) or triacylglycerol (TG).</text>
</comment>
<feature type="binding site" evidence="16">
    <location>
        <position position="199"/>
    </location>
    <ligand>
        <name>Ca(2+)</name>
        <dbReference type="ChEBI" id="CHEBI:29108"/>
    </ligand>
</feature>
<dbReference type="STRING" id="137246.A0A401RUF4"/>
<sequence length="417" mass="46426">MFHRLLLCLCATAIPPVVGQEPTCHSFTKLPVTDTIIGTDLEVRLLLYTGKNSSCATLINATHTGLLDINRKIIFLIHGYRPFGSPPNWLNKTIKVLQNVDDLNLIIVDWNRGATTINYSVAVANTKKVAEILGHVIDSILKIGGSFDLIHLIGVSLGAHISGFVGSRFHGQIGRITGLDPAGPLFRGKGVEDRLDPSDAQLVEVLHTDIDALGYEEFLGHIDYYANGGTDQPGCPATIIAGKRYMVCDHQRSVYLYISSISSTCNITVYPCASYKEFLDASCTERDKTYPIFVYYYLLDIITWNRNTRRGYITVGMTGQNGDVVKAEANQYAKSFERFKEVTLLVSVDKDVGDISSVSLTFSSANVVEPKLKLGILRMKLRSMTYPHRPHLCRYDIALHKDLEEEFQLIECQDPEM</sequence>
<dbReference type="InterPro" id="IPR029058">
    <property type="entry name" value="AB_hydrolase_fold"/>
</dbReference>
<evidence type="ECO:0000256" key="18">
    <source>
        <dbReference type="SAM" id="SignalP"/>
    </source>
</evidence>
<dbReference type="Proteomes" id="UP000287033">
    <property type="component" value="Unassembled WGS sequence"/>
</dbReference>
<keyword evidence="6 18" id="KW-0732">Signal</keyword>
<evidence type="ECO:0000256" key="14">
    <source>
        <dbReference type="ARBA" id="ARBA00049600"/>
    </source>
</evidence>
<evidence type="ECO:0000256" key="6">
    <source>
        <dbReference type="ARBA" id="ARBA00022729"/>
    </source>
</evidence>
<feature type="binding site" evidence="16">
    <location>
        <position position="196"/>
    </location>
    <ligand>
        <name>Ca(2+)</name>
        <dbReference type="ChEBI" id="CHEBI:29108"/>
    </ligand>
</feature>
<dbReference type="SUPFAM" id="SSF53474">
    <property type="entry name" value="alpha/beta-Hydrolases"/>
    <property type="match status" value="1"/>
</dbReference>
<dbReference type="Pfam" id="PF00151">
    <property type="entry name" value="Lipase"/>
    <property type="match status" value="1"/>
</dbReference>
<dbReference type="GO" id="GO:0052689">
    <property type="term" value="F:carboxylic ester hydrolase activity"/>
    <property type="evidence" value="ECO:0007669"/>
    <property type="project" value="InterPro"/>
</dbReference>
<dbReference type="InterPro" id="IPR000734">
    <property type="entry name" value="TAG_lipase"/>
</dbReference>
<keyword evidence="5" id="KW-0964">Secreted</keyword>